<accession>A0A1G9N6F9</accession>
<dbReference type="AlphaFoldDB" id="A0A1G9N6F9"/>
<keyword evidence="1" id="KW-0812">Transmembrane</keyword>
<dbReference type="InterPro" id="IPR015943">
    <property type="entry name" value="WD40/YVTN_repeat-like_dom_sf"/>
</dbReference>
<dbReference type="PANTHER" id="PTHR46928">
    <property type="entry name" value="MESENCHYME-SPECIFIC CELL SURFACE GLYCOPROTEIN"/>
    <property type="match status" value="1"/>
</dbReference>
<keyword evidence="1" id="KW-1133">Transmembrane helix</keyword>
<feature type="transmembrane region" description="Helical" evidence="1">
    <location>
        <begin position="571"/>
        <end position="593"/>
    </location>
</feature>
<dbReference type="Proteomes" id="UP000199350">
    <property type="component" value="Chromosome I"/>
</dbReference>
<dbReference type="EMBL" id="LT629700">
    <property type="protein sequence ID" value="SDL82116.1"/>
    <property type="molecule type" value="Genomic_DNA"/>
</dbReference>
<reference evidence="5" key="1">
    <citation type="submission" date="2016-10" db="EMBL/GenBank/DDBJ databases">
        <authorList>
            <person name="Varghese N."/>
            <person name="Submissions S."/>
        </authorList>
    </citation>
    <scope>NUCLEOTIDE SEQUENCE [LARGE SCALE GENOMIC DNA]</scope>
    <source>
        <strain evidence="5">DSM 20632</strain>
    </source>
</reference>
<evidence type="ECO:0000313" key="5">
    <source>
        <dbReference type="Proteomes" id="UP000199350"/>
    </source>
</evidence>
<dbReference type="RefSeq" id="WP_092149291.1">
    <property type="nucleotide sequence ID" value="NZ_LT629700.1"/>
</dbReference>
<name>A0A1G9N6F9_9CORY</name>
<keyword evidence="2" id="KW-0732">Signal</keyword>
<feature type="chain" id="PRO_5009245274" description="Choice-of-anchor I domain-containing protein" evidence="2">
    <location>
        <begin position="30"/>
        <end position="614"/>
    </location>
</feature>
<feature type="signal peptide" evidence="2">
    <location>
        <begin position="1"/>
        <end position="29"/>
    </location>
</feature>
<protein>
    <recommendedName>
        <fullName evidence="3">Choice-of-anchor I domain-containing protein</fullName>
    </recommendedName>
</protein>
<dbReference type="SUPFAM" id="SSF51004">
    <property type="entry name" value="C-terminal (heme d1) domain of cytochrome cd1-nitrite reductase"/>
    <property type="match status" value="1"/>
</dbReference>
<sequence length="614" mass="63382">MSISRTASVGLAAATALAAAVTLASPAQAEVVDNPVYDRAAAATVDIAAIGSYDTDIFDKSAAEIVAYHAASKRVLIVNAQAGMIDVLDVSDPTAPTHIGTVSGGEGTTINSVAVRPDGLAVATVEPDADKTLPGELIFFDAASDTFDVLGRVTVGSLPDMVTITADGAHALVANEGEPASDYSVDPEGSVSVVALRSGLEASAQADVRTADFTAFNAEGALPEGVHIFGQVGASTTVAQNLEPEYITVSGGTAYVSLQENNAIAVVDVATATVERILPLGYQDRTSVAFDASDRDGGINLRTWPIKGILQPDAVASYTAGGQTYIVTANEGDSRDWDAYSEEESLKNFGEDTAPLCEGFGGLNPDELTFLRSDGGAGRLKLTTAFGLNAEGTCYDDLYAFGGRSFSVFSADGTRVFDSADDFERITARVLPEYFNSNNNKAEFDSRSDDKGPEPEGVALGTINGRTYAFIGLERIGGVMVYDVTDPANATYQAYINNRDFSSNTGDLGPEGLTFIPASDSPTGENLLVVGNEVSGSTTIYQVDSLIAPPVTDPVSSAEGSSSSDGSSEGVTGFILGALVALLGAFAAVAGAVNMGIIPNPLPSLAAYLPQLPF</sequence>
<gene>
    <name evidence="4" type="ORF">SAMN04488535_0889</name>
</gene>
<dbReference type="STRING" id="38302.SAMN04488535_0889"/>
<dbReference type="InterPro" id="IPR055188">
    <property type="entry name" value="Choice_anch_I"/>
</dbReference>
<dbReference type="OrthoDB" id="1016457at2"/>
<evidence type="ECO:0000259" key="3">
    <source>
        <dbReference type="Pfam" id="PF22494"/>
    </source>
</evidence>
<dbReference type="InterPro" id="IPR011048">
    <property type="entry name" value="Haem_d1_sf"/>
</dbReference>
<evidence type="ECO:0000313" key="4">
    <source>
        <dbReference type="EMBL" id="SDL82116.1"/>
    </source>
</evidence>
<keyword evidence="1" id="KW-0472">Membrane</keyword>
<feature type="domain" description="Choice-of-anchor I" evidence="3">
    <location>
        <begin position="60"/>
        <end position="543"/>
    </location>
</feature>
<evidence type="ECO:0000256" key="2">
    <source>
        <dbReference type="SAM" id="SignalP"/>
    </source>
</evidence>
<dbReference type="Pfam" id="PF22494">
    <property type="entry name" value="choice_anch_I"/>
    <property type="match status" value="1"/>
</dbReference>
<proteinExistence type="predicted"/>
<evidence type="ECO:0000256" key="1">
    <source>
        <dbReference type="SAM" id="Phobius"/>
    </source>
</evidence>
<organism evidence="4 5">
    <name type="scientific">Corynebacterium mycetoides</name>
    <dbReference type="NCBI Taxonomy" id="38302"/>
    <lineage>
        <taxon>Bacteria</taxon>
        <taxon>Bacillati</taxon>
        <taxon>Actinomycetota</taxon>
        <taxon>Actinomycetes</taxon>
        <taxon>Mycobacteriales</taxon>
        <taxon>Corynebacteriaceae</taxon>
        <taxon>Corynebacterium</taxon>
    </lineage>
</organism>
<keyword evidence="5" id="KW-1185">Reference proteome</keyword>
<dbReference type="PANTHER" id="PTHR46928:SF1">
    <property type="entry name" value="MESENCHYME-SPECIFIC CELL SURFACE GLYCOPROTEIN"/>
    <property type="match status" value="1"/>
</dbReference>
<dbReference type="NCBIfam" id="NF038117">
    <property type="entry name" value="choice_anch_I"/>
    <property type="match status" value="1"/>
</dbReference>
<dbReference type="Gene3D" id="2.130.10.10">
    <property type="entry name" value="YVTN repeat-like/Quinoprotein amine dehydrogenase"/>
    <property type="match status" value="1"/>
</dbReference>
<dbReference type="InterPro" id="IPR052956">
    <property type="entry name" value="Mesenchyme-surface_protein"/>
</dbReference>